<evidence type="ECO:0000256" key="1">
    <source>
        <dbReference type="SAM" id="SignalP"/>
    </source>
</evidence>
<evidence type="ECO:0000313" key="2">
    <source>
        <dbReference type="EMBL" id="LAB56281.1"/>
    </source>
</evidence>
<accession>A0A2D4PE28</accession>
<sequence>MNWRGHRKAKVVLVIEVFAALTLKLVEGLQQMPEIIAAAQKSEVRGTAKTTVSVLVLLDSVVTGEERPHPGPSLCEVSQGSVLSPLLFHIYIRPQSKLIHCHEGEVSLMC</sequence>
<reference evidence="2" key="1">
    <citation type="submission" date="2017-07" db="EMBL/GenBank/DDBJ databases">
        <authorList>
            <person name="Mikheyev A."/>
            <person name="Grau M."/>
        </authorList>
    </citation>
    <scope>NUCLEOTIDE SEQUENCE</scope>
    <source>
        <tissue evidence="2">Venom_gland</tissue>
    </source>
</reference>
<reference evidence="2" key="2">
    <citation type="submission" date="2017-11" db="EMBL/GenBank/DDBJ databases">
        <title>Coralsnake Venomics: Analyses of Venom Gland Transcriptomes and Proteomes of Six Brazilian Taxa.</title>
        <authorList>
            <person name="Aird S.D."/>
            <person name="Jorge da Silva N."/>
            <person name="Qiu L."/>
            <person name="Villar-Briones A."/>
            <person name="Aparecida-Saddi V."/>
            <person name="Campos-Telles M.P."/>
            <person name="Grau M."/>
            <person name="Mikheyev A.S."/>
        </authorList>
    </citation>
    <scope>NUCLEOTIDE SEQUENCE</scope>
    <source>
        <tissue evidence="2">Venom_gland</tissue>
    </source>
</reference>
<dbReference type="AlphaFoldDB" id="A0A2D4PE28"/>
<dbReference type="EMBL" id="IACN01063226">
    <property type="protein sequence ID" value="LAB56281.1"/>
    <property type="molecule type" value="Transcribed_RNA"/>
</dbReference>
<keyword evidence="1" id="KW-0732">Signal</keyword>
<feature type="chain" id="PRO_5013810579" evidence="1">
    <location>
        <begin position="29"/>
        <end position="110"/>
    </location>
</feature>
<protein>
    <submittedName>
        <fullName evidence="2">Uncharacterized protein</fullName>
    </submittedName>
</protein>
<feature type="signal peptide" evidence="1">
    <location>
        <begin position="1"/>
        <end position="28"/>
    </location>
</feature>
<name>A0A2D4PE28_MICSU</name>
<organism evidence="2">
    <name type="scientific">Micrurus surinamensis</name>
    <name type="common">Surinam coral snake</name>
    <dbReference type="NCBI Taxonomy" id="129470"/>
    <lineage>
        <taxon>Eukaryota</taxon>
        <taxon>Metazoa</taxon>
        <taxon>Chordata</taxon>
        <taxon>Craniata</taxon>
        <taxon>Vertebrata</taxon>
        <taxon>Euteleostomi</taxon>
        <taxon>Lepidosauria</taxon>
        <taxon>Squamata</taxon>
        <taxon>Bifurcata</taxon>
        <taxon>Unidentata</taxon>
        <taxon>Episquamata</taxon>
        <taxon>Toxicofera</taxon>
        <taxon>Serpentes</taxon>
        <taxon>Colubroidea</taxon>
        <taxon>Elapidae</taxon>
        <taxon>Elapinae</taxon>
        <taxon>Micrurus</taxon>
    </lineage>
</organism>
<proteinExistence type="predicted"/>